<dbReference type="EMBL" id="FOYM01000004">
    <property type="protein sequence ID" value="SFQ99588.1"/>
    <property type="molecule type" value="Genomic_DNA"/>
</dbReference>
<dbReference type="InterPro" id="IPR029064">
    <property type="entry name" value="Ribosomal_eL30-like_sf"/>
</dbReference>
<dbReference type="STRING" id="39060.SAMN05660706_104135"/>
<evidence type="ECO:0000313" key="2">
    <source>
        <dbReference type="Proteomes" id="UP000199584"/>
    </source>
</evidence>
<keyword evidence="2" id="KW-1185">Reference proteome</keyword>
<dbReference type="Proteomes" id="UP000199584">
    <property type="component" value="Unassembled WGS sequence"/>
</dbReference>
<evidence type="ECO:0000313" key="1">
    <source>
        <dbReference type="EMBL" id="SFQ99588.1"/>
    </source>
</evidence>
<protein>
    <submittedName>
        <fullName evidence="1">Uncharacterized protein YueI</fullName>
    </submittedName>
</protein>
<proteinExistence type="predicted"/>
<sequence length="230" mass="25922">MGSEECPQILPRYAYNDKSGARKIYTTERGLNMTEQDIQAEAIGTWMNKNELEKALAIGIYGPPELKHDEKVHYLGEFKERVIRLLTRKQVAEPAIYPEIIEALKDKRAARLVINGDIADCFIEKYEELARKLGKPYTVVHDPELKGEAGLAVVSNDAVDVEEFNVPDREIRLSKLGLSKALINAAGKKVCSHCLEKIIRADPGEVINYHKLTMSDRFWGEHCRACASKP</sequence>
<name>A0A1I6D257_9FIRM</name>
<dbReference type="Gene3D" id="3.30.1330.30">
    <property type="match status" value="1"/>
</dbReference>
<gene>
    <name evidence="1" type="ORF">SAMN05660706_104135</name>
</gene>
<organism evidence="1 2">
    <name type="scientific">Desulfoscipio geothermicus DSM 3669</name>
    <dbReference type="NCBI Taxonomy" id="1121426"/>
    <lineage>
        <taxon>Bacteria</taxon>
        <taxon>Bacillati</taxon>
        <taxon>Bacillota</taxon>
        <taxon>Clostridia</taxon>
        <taxon>Eubacteriales</taxon>
        <taxon>Desulfallaceae</taxon>
        <taxon>Desulfoscipio</taxon>
    </lineage>
</organism>
<dbReference type="AlphaFoldDB" id="A0A1I6D257"/>
<reference evidence="2" key="1">
    <citation type="submission" date="2016-10" db="EMBL/GenBank/DDBJ databases">
        <authorList>
            <person name="Varghese N."/>
            <person name="Submissions S."/>
        </authorList>
    </citation>
    <scope>NUCLEOTIDE SEQUENCE [LARGE SCALE GENOMIC DNA]</scope>
    <source>
        <strain evidence="2">DSM 3669</strain>
    </source>
</reference>
<dbReference type="SUPFAM" id="SSF160515">
    <property type="entry name" value="YueI-like"/>
    <property type="match status" value="1"/>
</dbReference>
<dbReference type="InterPro" id="IPR012543">
    <property type="entry name" value="DUF1694"/>
</dbReference>
<dbReference type="Pfam" id="PF07997">
    <property type="entry name" value="DUF1694"/>
    <property type="match status" value="1"/>
</dbReference>
<accession>A0A1I6D257</accession>